<dbReference type="Gene3D" id="3.60.21.10">
    <property type="match status" value="1"/>
</dbReference>
<dbReference type="InterPro" id="IPR029052">
    <property type="entry name" value="Metallo-depent_PP-like"/>
</dbReference>
<dbReference type="SUPFAM" id="SSF56300">
    <property type="entry name" value="Metallo-dependent phosphatases"/>
    <property type="match status" value="1"/>
</dbReference>
<dbReference type="Proteomes" id="UP000323924">
    <property type="component" value="Unassembled WGS sequence"/>
</dbReference>
<name>A0AB34C6J4_9PSED</name>
<comment type="caution">
    <text evidence="2">The sequence shown here is derived from an EMBL/GenBank/DDBJ whole genome shotgun (WGS) entry which is preliminary data.</text>
</comment>
<evidence type="ECO:0000256" key="1">
    <source>
        <dbReference type="SAM" id="SignalP"/>
    </source>
</evidence>
<dbReference type="RefSeq" id="WP_150050352.1">
    <property type="nucleotide sequence ID" value="NZ_VWPC01000008.1"/>
</dbReference>
<dbReference type="AlphaFoldDB" id="A0AB34C6J4"/>
<protein>
    <recommendedName>
        <fullName evidence="4">Calcineurin-like phosphoesterase domain-containing protein</fullName>
    </recommendedName>
</protein>
<dbReference type="GO" id="GO:0016020">
    <property type="term" value="C:membrane"/>
    <property type="evidence" value="ECO:0007669"/>
    <property type="project" value="GOC"/>
</dbReference>
<dbReference type="PANTHER" id="PTHR34990">
    <property type="entry name" value="UDP-2,3-DIACYLGLUCOSAMINE HYDROLASE-RELATED"/>
    <property type="match status" value="1"/>
</dbReference>
<dbReference type="PANTHER" id="PTHR34990:SF2">
    <property type="entry name" value="BLL8164 PROTEIN"/>
    <property type="match status" value="1"/>
</dbReference>
<gene>
    <name evidence="2" type="ORF">F2A38_11295</name>
</gene>
<dbReference type="GO" id="GO:0008758">
    <property type="term" value="F:UDP-2,3-diacylglucosamine hydrolase activity"/>
    <property type="evidence" value="ECO:0007669"/>
    <property type="project" value="TreeGrafter"/>
</dbReference>
<evidence type="ECO:0008006" key="4">
    <source>
        <dbReference type="Google" id="ProtNLM"/>
    </source>
</evidence>
<sequence length="503" mass="56073">MNYLRQVIVLAFCGLLLNVTEAQARYSVFISDLHFGLGKTADQKWHPYEDFKWTRALEGFLQAISEEGNDQVDLVIVGDFLELWQLPDDIRCDGSSAGVGCSISELVDLTQRITRAHAADLDALRAFSKQGNNKIHVVPGNHDAALLVPAVWAPVATSLDAASGRVVLATEGIWVSEDKRIVAEHGQQIGKDVNAFEQWPKVSTMGSDGKELMIRPWGENFVQRLFNEQEKQYSVIDNLNPETAGARYRMSDRGVWGSVADVGRFVAFNIFETTPAQKISLLGTDETPEKPFTISAAKKSGYLLFTNGLPKKDEFRKLIETDDEAGQSLRKELTAMVQSMQEEELEMLCKNTMLVNNVNLCRGELETLAAGLLFPKKTIFKNHLNKRRQQFGEFRLFVYGHTHRWEKNWGVAVQNDRNITVVNTGAFQRLVDDGTFQAIADVKKITPVQALRQLTPEDLKPCYSAVIVSPGDPRHTAELKMWKMSESGGGSGSFTTPGSDECL</sequence>
<evidence type="ECO:0000313" key="3">
    <source>
        <dbReference type="Proteomes" id="UP000323924"/>
    </source>
</evidence>
<feature type="signal peptide" evidence="1">
    <location>
        <begin position="1"/>
        <end position="24"/>
    </location>
</feature>
<proteinExistence type="predicted"/>
<dbReference type="EMBL" id="VWPC01000008">
    <property type="protein sequence ID" value="KAA5842782.1"/>
    <property type="molecule type" value="Genomic_DNA"/>
</dbReference>
<dbReference type="GO" id="GO:0009245">
    <property type="term" value="P:lipid A biosynthetic process"/>
    <property type="evidence" value="ECO:0007669"/>
    <property type="project" value="TreeGrafter"/>
</dbReference>
<dbReference type="InterPro" id="IPR043461">
    <property type="entry name" value="LpxH-like"/>
</dbReference>
<accession>A0AB34C6J4</accession>
<keyword evidence="1" id="KW-0732">Signal</keyword>
<organism evidence="2 3">
    <name type="scientific">Pseudomonas chlororaphis</name>
    <dbReference type="NCBI Taxonomy" id="587753"/>
    <lineage>
        <taxon>Bacteria</taxon>
        <taxon>Pseudomonadati</taxon>
        <taxon>Pseudomonadota</taxon>
        <taxon>Gammaproteobacteria</taxon>
        <taxon>Pseudomonadales</taxon>
        <taxon>Pseudomonadaceae</taxon>
        <taxon>Pseudomonas</taxon>
    </lineage>
</organism>
<feature type="chain" id="PRO_5044201877" description="Calcineurin-like phosphoesterase domain-containing protein" evidence="1">
    <location>
        <begin position="25"/>
        <end position="503"/>
    </location>
</feature>
<evidence type="ECO:0000313" key="2">
    <source>
        <dbReference type="EMBL" id="KAA5842782.1"/>
    </source>
</evidence>
<reference evidence="2 3" key="1">
    <citation type="submission" date="2019-09" db="EMBL/GenBank/DDBJ databases">
        <authorList>
            <person name="Vacheron J."/>
            <person name="Dubost A."/>
            <person name="Prigent-Combaret C."/>
            <person name="Muller D."/>
        </authorList>
    </citation>
    <scope>NUCLEOTIDE SEQUENCE [LARGE SCALE GENOMIC DNA]</scope>
    <source>
        <strain evidence="2 3">JV497</strain>
    </source>
</reference>